<dbReference type="AlphaFoldDB" id="B9K6R3"/>
<comment type="similarity">
    <text evidence="1">Belongs to the RutC family.</text>
</comment>
<dbReference type="Gene3D" id="3.30.1330.40">
    <property type="entry name" value="RutC-like"/>
    <property type="match status" value="1"/>
</dbReference>
<dbReference type="SUPFAM" id="SSF55298">
    <property type="entry name" value="YjgF-like"/>
    <property type="match status" value="1"/>
</dbReference>
<dbReference type="FunFam" id="3.30.1330.40:FF:000001">
    <property type="entry name" value="L-PSP family endoribonuclease"/>
    <property type="match status" value="1"/>
</dbReference>
<dbReference type="InterPro" id="IPR035959">
    <property type="entry name" value="RutC-like_sf"/>
</dbReference>
<gene>
    <name evidence="2" type="ordered locus">CTN_0470</name>
</gene>
<dbReference type="InterPro" id="IPR006175">
    <property type="entry name" value="YjgF/YER057c/UK114"/>
</dbReference>
<dbReference type="GO" id="GO:0005829">
    <property type="term" value="C:cytosol"/>
    <property type="evidence" value="ECO:0007669"/>
    <property type="project" value="TreeGrafter"/>
</dbReference>
<dbReference type="InterPro" id="IPR006056">
    <property type="entry name" value="RidA"/>
</dbReference>
<dbReference type="eggNOG" id="COG0251">
    <property type="taxonomic scope" value="Bacteria"/>
</dbReference>
<organism evidence="2 3">
    <name type="scientific">Thermotoga neapolitana (strain ATCC 49049 / DSM 4359 / NBRC 107923 / NS-E)</name>
    <dbReference type="NCBI Taxonomy" id="309803"/>
    <lineage>
        <taxon>Bacteria</taxon>
        <taxon>Thermotogati</taxon>
        <taxon>Thermotogota</taxon>
        <taxon>Thermotogae</taxon>
        <taxon>Thermotogales</taxon>
        <taxon>Thermotogaceae</taxon>
        <taxon>Thermotoga</taxon>
    </lineage>
</organism>
<dbReference type="HOGENOM" id="CLU_100715_7_3_0"/>
<dbReference type="STRING" id="309803.CTN_0470"/>
<evidence type="ECO:0000256" key="1">
    <source>
        <dbReference type="ARBA" id="ARBA00010552"/>
    </source>
</evidence>
<dbReference type="CDD" id="cd00448">
    <property type="entry name" value="YjgF_YER057c_UK114_family"/>
    <property type="match status" value="1"/>
</dbReference>
<evidence type="ECO:0000313" key="2">
    <source>
        <dbReference type="EMBL" id="ACM22646.1"/>
    </source>
</evidence>
<evidence type="ECO:0000313" key="3">
    <source>
        <dbReference type="Proteomes" id="UP000000445"/>
    </source>
</evidence>
<dbReference type="PROSITE" id="PS01094">
    <property type="entry name" value="UPF0076"/>
    <property type="match status" value="1"/>
</dbReference>
<proteinExistence type="inferred from homology"/>
<dbReference type="KEGG" id="tna:CTN_0470"/>
<dbReference type="EMBL" id="CP000916">
    <property type="protein sequence ID" value="ACM22646.1"/>
    <property type="molecule type" value="Genomic_DNA"/>
</dbReference>
<protein>
    <submittedName>
        <fullName evidence="2">Protein synthesis inhibitor</fullName>
    </submittedName>
</protein>
<keyword evidence="3" id="KW-1185">Reference proteome</keyword>
<dbReference type="PANTHER" id="PTHR11803:SF39">
    <property type="entry name" value="2-IMINOBUTANOATE_2-IMINOPROPANOATE DEAMINASE"/>
    <property type="match status" value="1"/>
</dbReference>
<dbReference type="Proteomes" id="UP000000445">
    <property type="component" value="Chromosome"/>
</dbReference>
<dbReference type="GO" id="GO:0019239">
    <property type="term" value="F:deaminase activity"/>
    <property type="evidence" value="ECO:0007669"/>
    <property type="project" value="TreeGrafter"/>
</dbReference>
<sequence>MIETSRAPKAIGPYSQAIVVGNMMFVSGQIPVDPETGEIVEGTIEKKTERVLENLKAILEAGGFSLEDVVKVTIFTTSIEFFSKVNEVYSRYFSSHKPARSFVAVAQLPKNVEIEIEAIAVKEGE</sequence>
<accession>B9K6R3</accession>
<name>B9K6R3_THENN</name>
<dbReference type="Pfam" id="PF01042">
    <property type="entry name" value="Ribonuc_L-PSP"/>
    <property type="match status" value="1"/>
</dbReference>
<reference evidence="2 3" key="1">
    <citation type="journal article" date="2009" name="Biosci. Biotechnol. Biochem.">
        <title>WeGAS: a web-based microbial genome annotation system.</title>
        <authorList>
            <person name="Lee D."/>
            <person name="Seo H."/>
            <person name="Park C."/>
            <person name="Park K."/>
        </authorList>
    </citation>
    <scope>NUCLEOTIDE SEQUENCE [LARGE SCALE GENOMIC DNA]</scope>
    <source>
        <strain evidence="3">ATCC 49049 / DSM 4359 / NBRC 107923 / NS-E</strain>
    </source>
</reference>
<dbReference type="InterPro" id="IPR019897">
    <property type="entry name" value="RidA_CS"/>
</dbReference>
<dbReference type="NCBIfam" id="TIGR00004">
    <property type="entry name" value="Rid family detoxifying hydrolase"/>
    <property type="match status" value="1"/>
</dbReference>
<dbReference type="PANTHER" id="PTHR11803">
    <property type="entry name" value="2-IMINOBUTANOATE/2-IMINOPROPANOATE DEAMINASE RIDA"/>
    <property type="match status" value="1"/>
</dbReference>
<keyword evidence="2" id="KW-0652">Protein synthesis inhibitor</keyword>